<dbReference type="EMBL" id="JEMT01027768">
    <property type="protein sequence ID" value="EXX56281.1"/>
    <property type="molecule type" value="Genomic_DNA"/>
</dbReference>
<name>A0A015K9Y7_RHIIW</name>
<keyword evidence="2" id="KW-1185">Reference proteome</keyword>
<dbReference type="Proteomes" id="UP000022910">
    <property type="component" value="Unassembled WGS sequence"/>
</dbReference>
<organism evidence="1 2">
    <name type="scientific">Rhizophagus irregularis (strain DAOM 197198w)</name>
    <name type="common">Glomus intraradices</name>
    <dbReference type="NCBI Taxonomy" id="1432141"/>
    <lineage>
        <taxon>Eukaryota</taxon>
        <taxon>Fungi</taxon>
        <taxon>Fungi incertae sedis</taxon>
        <taxon>Mucoromycota</taxon>
        <taxon>Glomeromycotina</taxon>
        <taxon>Glomeromycetes</taxon>
        <taxon>Glomerales</taxon>
        <taxon>Glomeraceae</taxon>
        <taxon>Rhizophagus</taxon>
    </lineage>
</organism>
<evidence type="ECO:0000313" key="1">
    <source>
        <dbReference type="EMBL" id="EXX56281.1"/>
    </source>
</evidence>
<comment type="caution">
    <text evidence="1">The sequence shown here is derived from an EMBL/GenBank/DDBJ whole genome shotgun (WGS) entry which is preliminary data.</text>
</comment>
<reference evidence="1 2" key="1">
    <citation type="submission" date="2014-02" db="EMBL/GenBank/DDBJ databases">
        <title>Single nucleus genome sequencing reveals high similarity among nuclei of an endomycorrhizal fungus.</title>
        <authorList>
            <person name="Lin K."/>
            <person name="Geurts R."/>
            <person name="Zhang Z."/>
            <person name="Limpens E."/>
            <person name="Saunders D.G."/>
            <person name="Mu D."/>
            <person name="Pang E."/>
            <person name="Cao H."/>
            <person name="Cha H."/>
            <person name="Lin T."/>
            <person name="Zhou Q."/>
            <person name="Shang Y."/>
            <person name="Li Y."/>
            <person name="Ivanov S."/>
            <person name="Sharma T."/>
            <person name="Velzen R.V."/>
            <person name="Ruijter N.D."/>
            <person name="Aanen D.K."/>
            <person name="Win J."/>
            <person name="Kamoun S."/>
            <person name="Bisseling T."/>
            <person name="Huang S."/>
        </authorList>
    </citation>
    <scope>NUCLEOTIDE SEQUENCE [LARGE SCALE GENOMIC DNA]</scope>
    <source>
        <strain evidence="2">DAOM197198w</strain>
    </source>
</reference>
<dbReference type="Gene3D" id="1.10.150.50">
    <property type="entry name" value="Transcription Factor, Ets-1"/>
    <property type="match status" value="1"/>
</dbReference>
<protein>
    <recommendedName>
        <fullName evidence="3">SAM domain-containing protein</fullName>
    </recommendedName>
</protein>
<evidence type="ECO:0008006" key="3">
    <source>
        <dbReference type="Google" id="ProtNLM"/>
    </source>
</evidence>
<sequence>MGSWWLELFCRIKTDKLIKFLRDIDLLDESDLEILDKEKIWGLDFISFTIEDYRRCGLKWGPATRLVKAAWEIKNKNKNILLPPNTCAILSTLSQSLGQPPVSGFTE</sequence>
<proteinExistence type="predicted"/>
<accession>A0A015K9Y7</accession>
<dbReference type="HOGENOM" id="CLU_2265165_0_0_1"/>
<dbReference type="AlphaFoldDB" id="A0A015K9Y7"/>
<dbReference type="InterPro" id="IPR013761">
    <property type="entry name" value="SAM/pointed_sf"/>
</dbReference>
<gene>
    <name evidence="1" type="ORF">RirG_217860</name>
</gene>
<evidence type="ECO:0000313" key="2">
    <source>
        <dbReference type="Proteomes" id="UP000022910"/>
    </source>
</evidence>